<proteinExistence type="predicted"/>
<reference evidence="1 2" key="1">
    <citation type="submission" date="2020-02" db="EMBL/GenBank/DDBJ databases">
        <authorList>
            <person name="Ferguson B K."/>
        </authorList>
    </citation>
    <scope>NUCLEOTIDE SEQUENCE [LARGE SCALE GENOMIC DNA]</scope>
</reference>
<dbReference type="EMBL" id="CADCXV010000690">
    <property type="protein sequence ID" value="CAB0032790.1"/>
    <property type="molecule type" value="Genomic_DNA"/>
</dbReference>
<protein>
    <submittedName>
        <fullName evidence="1">Uncharacterized protein</fullName>
    </submittedName>
</protein>
<name>A0A6H5I6C7_9HYME</name>
<dbReference type="Proteomes" id="UP000479190">
    <property type="component" value="Unassembled WGS sequence"/>
</dbReference>
<dbReference type="AlphaFoldDB" id="A0A6H5I6C7"/>
<evidence type="ECO:0000313" key="1">
    <source>
        <dbReference type="EMBL" id="CAB0032790.1"/>
    </source>
</evidence>
<organism evidence="1 2">
    <name type="scientific">Trichogramma brassicae</name>
    <dbReference type="NCBI Taxonomy" id="86971"/>
    <lineage>
        <taxon>Eukaryota</taxon>
        <taxon>Metazoa</taxon>
        <taxon>Ecdysozoa</taxon>
        <taxon>Arthropoda</taxon>
        <taxon>Hexapoda</taxon>
        <taxon>Insecta</taxon>
        <taxon>Pterygota</taxon>
        <taxon>Neoptera</taxon>
        <taxon>Endopterygota</taxon>
        <taxon>Hymenoptera</taxon>
        <taxon>Apocrita</taxon>
        <taxon>Proctotrupomorpha</taxon>
        <taxon>Chalcidoidea</taxon>
        <taxon>Trichogrammatidae</taxon>
        <taxon>Trichogramma</taxon>
    </lineage>
</organism>
<gene>
    <name evidence="1" type="ORF">TBRA_LOCUS4716</name>
</gene>
<accession>A0A6H5I6C7</accession>
<evidence type="ECO:0000313" key="2">
    <source>
        <dbReference type="Proteomes" id="UP000479190"/>
    </source>
</evidence>
<sequence>MLSKMSNVISQLKKITSISAWIIHEDYRHGYHTDRTTSPRGSHIDTAWIIHGWKKILSRWFSDSSRFLHRFRELAPSFRETKSENRRGF</sequence>
<keyword evidence="2" id="KW-1185">Reference proteome</keyword>